<name>A0A0F9M0N3_9ZZZZ</name>
<dbReference type="EMBL" id="LAZR01005522">
    <property type="protein sequence ID" value="KKM99208.1"/>
    <property type="molecule type" value="Genomic_DNA"/>
</dbReference>
<accession>A0A0F9M0N3</accession>
<sequence length="89" mass="10444">MDTTFAAFAENMDKLWWRLFREDSREGRDPNRNSLRGMIVLEQRMLRSRKLIECIECGDPGTTQHESILVKSVPHYFMCIDCDACWKGS</sequence>
<organism evidence="1">
    <name type="scientific">marine sediment metagenome</name>
    <dbReference type="NCBI Taxonomy" id="412755"/>
    <lineage>
        <taxon>unclassified sequences</taxon>
        <taxon>metagenomes</taxon>
        <taxon>ecological metagenomes</taxon>
    </lineage>
</organism>
<protein>
    <submittedName>
        <fullName evidence="1">Uncharacterized protein</fullName>
    </submittedName>
</protein>
<evidence type="ECO:0000313" key="1">
    <source>
        <dbReference type="EMBL" id="KKM99208.1"/>
    </source>
</evidence>
<proteinExistence type="predicted"/>
<reference evidence="1" key="1">
    <citation type="journal article" date="2015" name="Nature">
        <title>Complex archaea that bridge the gap between prokaryotes and eukaryotes.</title>
        <authorList>
            <person name="Spang A."/>
            <person name="Saw J.H."/>
            <person name="Jorgensen S.L."/>
            <person name="Zaremba-Niedzwiedzka K."/>
            <person name="Martijn J."/>
            <person name="Lind A.E."/>
            <person name="van Eijk R."/>
            <person name="Schleper C."/>
            <person name="Guy L."/>
            <person name="Ettema T.J."/>
        </authorList>
    </citation>
    <scope>NUCLEOTIDE SEQUENCE</scope>
</reference>
<dbReference type="AlphaFoldDB" id="A0A0F9M0N3"/>
<gene>
    <name evidence="1" type="ORF">LCGC14_1150010</name>
</gene>
<comment type="caution">
    <text evidence="1">The sequence shown here is derived from an EMBL/GenBank/DDBJ whole genome shotgun (WGS) entry which is preliminary data.</text>
</comment>